<evidence type="ECO:0000256" key="2">
    <source>
        <dbReference type="ARBA" id="ARBA00023277"/>
    </source>
</evidence>
<sequence>MNTSDTTAALRTELASLTTEASNDRYPDLAALSTAELAAGMNSEDALVPEAIAHHLSTIAAIIDEISQRMRDGGRLIYVGAGTPGRMGILDASECPPTFGTDPSLVVGVIAGGRKAVNQAVENAEDSQEAAAADIAELRLTAMDSVIGLAASGRTPYVIAAVKAARELGAFTVGFSCNNGSPLGSAAQTALDIEVGPEFLSGSTRLKSGTCQKLVLNMISTITMVRLGKTYKNVMVDLRATNAKLHARSERTLMAATGCDAQAASSALAAADGHVKAAILAILTGLPATSAAALLAEHGGYLQESITSAG</sequence>
<comment type="subunit">
    <text evidence="3">Homodimer.</text>
</comment>
<dbReference type="PROSITE" id="PS01272">
    <property type="entry name" value="GCKR"/>
    <property type="match status" value="1"/>
</dbReference>
<dbReference type="EMBL" id="FNTV01000001">
    <property type="protein sequence ID" value="SEE69272.1"/>
    <property type="molecule type" value="Genomic_DNA"/>
</dbReference>
<dbReference type="AlphaFoldDB" id="A0A1H5KWR0"/>
<dbReference type="Gene3D" id="1.10.8.1080">
    <property type="match status" value="1"/>
</dbReference>
<dbReference type="FunFam" id="3.40.50.10490:FF:000014">
    <property type="entry name" value="N-acetylmuramic acid 6-phosphate etherase"/>
    <property type="match status" value="1"/>
</dbReference>
<dbReference type="GO" id="GO:0016803">
    <property type="term" value="F:ether hydrolase activity"/>
    <property type="evidence" value="ECO:0007669"/>
    <property type="project" value="TreeGrafter"/>
</dbReference>
<comment type="catalytic activity">
    <reaction evidence="3">
        <text>N-acetyl-D-muramate 6-phosphate + H2O = N-acetyl-D-glucosamine 6-phosphate + (R)-lactate</text>
        <dbReference type="Rhea" id="RHEA:26410"/>
        <dbReference type="ChEBI" id="CHEBI:15377"/>
        <dbReference type="ChEBI" id="CHEBI:16004"/>
        <dbReference type="ChEBI" id="CHEBI:57513"/>
        <dbReference type="ChEBI" id="CHEBI:58722"/>
        <dbReference type="EC" id="4.2.1.126"/>
    </reaction>
</comment>
<dbReference type="HAMAP" id="MF_00068">
    <property type="entry name" value="MurQ"/>
    <property type="match status" value="1"/>
</dbReference>
<feature type="domain" description="SIS" evidence="4">
    <location>
        <begin position="66"/>
        <end position="229"/>
    </location>
</feature>
<dbReference type="Pfam" id="PF22645">
    <property type="entry name" value="GKRP_SIS_N"/>
    <property type="match status" value="1"/>
</dbReference>
<dbReference type="GO" id="GO:0046348">
    <property type="term" value="P:amino sugar catabolic process"/>
    <property type="evidence" value="ECO:0007669"/>
    <property type="project" value="InterPro"/>
</dbReference>
<name>A0A1H5KWR0_9MICC</name>
<dbReference type="NCBIfam" id="TIGR00274">
    <property type="entry name" value="N-acetylmuramic acid 6-phosphate etherase"/>
    <property type="match status" value="1"/>
</dbReference>
<dbReference type="SUPFAM" id="SSF53697">
    <property type="entry name" value="SIS domain"/>
    <property type="match status" value="1"/>
</dbReference>
<dbReference type="RefSeq" id="WP_139244296.1">
    <property type="nucleotide sequence ID" value="NZ_FNTV01000001.1"/>
</dbReference>
<dbReference type="InterPro" id="IPR001347">
    <property type="entry name" value="SIS_dom"/>
</dbReference>
<dbReference type="CDD" id="cd05007">
    <property type="entry name" value="SIS_Etherase"/>
    <property type="match status" value="1"/>
</dbReference>
<evidence type="ECO:0000313" key="5">
    <source>
        <dbReference type="EMBL" id="SEE69272.1"/>
    </source>
</evidence>
<dbReference type="Proteomes" id="UP000182725">
    <property type="component" value="Unassembled WGS sequence"/>
</dbReference>
<reference evidence="5 6" key="1">
    <citation type="submission" date="2016-10" db="EMBL/GenBank/DDBJ databases">
        <authorList>
            <person name="de Groot N.N."/>
        </authorList>
    </citation>
    <scope>NUCLEOTIDE SEQUENCE [LARGE SCALE GENOMIC DNA]</scope>
    <source>
        <strain evidence="5 6">DSM 22274</strain>
    </source>
</reference>
<comment type="function">
    <text evidence="3">Specifically catalyzes the cleavage of the D-lactyl ether substituent of MurNAc 6-phosphate, producing GlcNAc 6-phosphate and D-lactate.</text>
</comment>
<protein>
    <recommendedName>
        <fullName evidence="3">N-acetylmuramic acid 6-phosphate etherase</fullName>
        <shortName evidence="3">MurNAc-6-P etherase</shortName>
        <ecNumber evidence="3">4.2.1.126</ecNumber>
    </recommendedName>
    <alternativeName>
        <fullName evidence="3">N-acetylmuramic acid 6-phosphate hydrolase</fullName>
    </alternativeName>
    <alternativeName>
        <fullName evidence="3">N-acetylmuramic acid 6-phosphate lyase</fullName>
    </alternativeName>
</protein>
<feature type="active site" evidence="3">
    <location>
        <position position="125"/>
    </location>
</feature>
<dbReference type="InterPro" id="IPR005488">
    <property type="entry name" value="Etherase_MurQ"/>
</dbReference>
<dbReference type="PANTHER" id="PTHR10088">
    <property type="entry name" value="GLUCOKINASE REGULATORY PROTEIN"/>
    <property type="match status" value="1"/>
</dbReference>
<dbReference type="GO" id="GO:0097367">
    <property type="term" value="F:carbohydrate derivative binding"/>
    <property type="evidence" value="ECO:0007669"/>
    <property type="project" value="InterPro"/>
</dbReference>
<keyword evidence="1 3" id="KW-0456">Lyase</keyword>
<evidence type="ECO:0000259" key="4">
    <source>
        <dbReference type="PROSITE" id="PS51464"/>
    </source>
</evidence>
<comment type="miscellaneous">
    <text evidence="3">A lyase-type mechanism (elimination/hydration) is suggested for the cleavage of the lactyl ether bond of MurNAc 6-phosphate, with the formation of an alpha,beta-unsaturated aldehyde intermediate with (E)-stereochemistry, followed by the syn addition of water to give product.</text>
</comment>
<dbReference type="GO" id="GO:0016835">
    <property type="term" value="F:carbon-oxygen lyase activity"/>
    <property type="evidence" value="ECO:0007669"/>
    <property type="project" value="UniProtKB-UniRule"/>
</dbReference>
<feature type="active site" description="Proton donor" evidence="3">
    <location>
        <position position="94"/>
    </location>
</feature>
<dbReference type="EC" id="4.2.1.126" evidence="3"/>
<evidence type="ECO:0000256" key="1">
    <source>
        <dbReference type="ARBA" id="ARBA00023239"/>
    </source>
</evidence>
<comment type="similarity">
    <text evidence="3">Belongs to the GCKR-like family. MurNAc-6-P etherase subfamily.</text>
</comment>
<proteinExistence type="inferred from homology"/>
<dbReference type="Gene3D" id="3.40.50.10490">
    <property type="entry name" value="Glucose-6-phosphate isomerase like protein, domain 1"/>
    <property type="match status" value="1"/>
</dbReference>
<comment type="pathway">
    <text evidence="3">Amino-sugar metabolism; N-acetylmuramate degradation.</text>
</comment>
<organism evidence="5 6">
    <name type="scientific">Arthrobacter alpinus</name>
    <dbReference type="NCBI Taxonomy" id="656366"/>
    <lineage>
        <taxon>Bacteria</taxon>
        <taxon>Bacillati</taxon>
        <taxon>Actinomycetota</taxon>
        <taxon>Actinomycetes</taxon>
        <taxon>Micrococcales</taxon>
        <taxon>Micrococcaceae</taxon>
        <taxon>Arthrobacter</taxon>
    </lineage>
</organism>
<dbReference type="PANTHER" id="PTHR10088:SF4">
    <property type="entry name" value="GLUCOKINASE REGULATORY PROTEIN"/>
    <property type="match status" value="1"/>
</dbReference>
<dbReference type="GO" id="GO:0009254">
    <property type="term" value="P:peptidoglycan turnover"/>
    <property type="evidence" value="ECO:0007669"/>
    <property type="project" value="TreeGrafter"/>
</dbReference>
<dbReference type="InterPro" id="IPR005486">
    <property type="entry name" value="Glucokinase_regulatory_CS"/>
</dbReference>
<dbReference type="UniPathway" id="UPA00342"/>
<keyword evidence="2 3" id="KW-0119">Carbohydrate metabolism</keyword>
<dbReference type="InterPro" id="IPR046348">
    <property type="entry name" value="SIS_dom_sf"/>
</dbReference>
<dbReference type="NCBIfam" id="NF003915">
    <property type="entry name" value="PRK05441.1"/>
    <property type="match status" value="1"/>
</dbReference>
<accession>A0A1H5KWR0</accession>
<evidence type="ECO:0000313" key="6">
    <source>
        <dbReference type="Proteomes" id="UP000182725"/>
    </source>
</evidence>
<evidence type="ECO:0000256" key="3">
    <source>
        <dbReference type="HAMAP-Rule" id="MF_00068"/>
    </source>
</evidence>
<dbReference type="InterPro" id="IPR040190">
    <property type="entry name" value="MURQ/GCKR"/>
</dbReference>
<dbReference type="PROSITE" id="PS51464">
    <property type="entry name" value="SIS"/>
    <property type="match status" value="1"/>
</dbReference>
<dbReference type="GO" id="GO:0097173">
    <property type="term" value="P:N-acetylmuramic acid catabolic process"/>
    <property type="evidence" value="ECO:0007669"/>
    <property type="project" value="UniProtKB-UniPathway"/>
</dbReference>
<gene>
    <name evidence="3" type="primary">murQ</name>
    <name evidence="5" type="ORF">SAMN04489740_2205</name>
</gene>
<dbReference type="NCBIfam" id="NF009222">
    <property type="entry name" value="PRK12570.1"/>
    <property type="match status" value="1"/>
</dbReference>